<evidence type="ECO:0000313" key="2">
    <source>
        <dbReference type="EMBL" id="WGL17197.1"/>
    </source>
</evidence>
<dbReference type="EMBL" id="CP118605">
    <property type="protein sequence ID" value="WGL17197.1"/>
    <property type="molecule type" value="Genomic_DNA"/>
</dbReference>
<dbReference type="RefSeq" id="WP_280321031.1">
    <property type="nucleotide sequence ID" value="NZ_CP118605.1"/>
</dbReference>
<dbReference type="Proteomes" id="UP001236500">
    <property type="component" value="Chromosome"/>
</dbReference>
<evidence type="ECO:0000259" key="1">
    <source>
        <dbReference type="Pfam" id="PF07143"/>
    </source>
</evidence>
<proteinExistence type="predicted"/>
<evidence type="ECO:0000313" key="3">
    <source>
        <dbReference type="Proteomes" id="UP001236500"/>
    </source>
</evidence>
<dbReference type="PANTHER" id="PTHR38591:SF1">
    <property type="entry name" value="BLL1000 PROTEIN"/>
    <property type="match status" value="1"/>
</dbReference>
<sequence>MNKPCCWILADLVLAILILAGCAKDIGGGSTVDALRDAPAGFMQAAPRTGVHLPRDLGPHPQYRLEWWYLTANLRSTDGREFGVQWTLFRNGLRPGPYDEQEPGWRRNELWLAHAALSSPEDHRFASRSARGGSGQAGVTAQPFTAWIDHWQLESLATETWRLAVDGDDFAYRLQIQPELPVVLHGERGFSAKSTGSGGSMYFSYPLVVSGGAIEIDGQRFDVSGQGWFDREWSSQYLQPDQEGWDWMILHLDDGRHLMAFRVRGSKDFYAATLVAADGRAQALGPDEFSLQPREFRHSRYGAVPVVWQLLVPSAELALEVRSRDGDYWNPGVLRYWEGPVSVRGSHIGQGYLEMTGYGG</sequence>
<feature type="domain" description="AttH" evidence="1">
    <location>
        <begin position="66"/>
        <end position="235"/>
    </location>
</feature>
<dbReference type="SUPFAM" id="SSF159245">
    <property type="entry name" value="AttH-like"/>
    <property type="match status" value="1"/>
</dbReference>
<dbReference type="PANTHER" id="PTHR38591">
    <property type="entry name" value="HYDROLASE"/>
    <property type="match status" value="1"/>
</dbReference>
<organism evidence="2 3">
    <name type="scientific">Microbulbifer bruguierae</name>
    <dbReference type="NCBI Taxonomy" id="3029061"/>
    <lineage>
        <taxon>Bacteria</taxon>
        <taxon>Pseudomonadati</taxon>
        <taxon>Pseudomonadota</taxon>
        <taxon>Gammaproteobacteria</taxon>
        <taxon>Cellvibrionales</taxon>
        <taxon>Microbulbiferaceae</taxon>
        <taxon>Microbulbifer</taxon>
    </lineage>
</organism>
<dbReference type="Gene3D" id="2.40.370.10">
    <property type="entry name" value="AttH-like domain"/>
    <property type="match status" value="2"/>
</dbReference>
<dbReference type="InterPro" id="IPR010791">
    <property type="entry name" value="AttH_dom"/>
</dbReference>
<name>A0ABY8NGM6_9GAMM</name>
<dbReference type="Pfam" id="PF07143">
    <property type="entry name" value="CrtC"/>
    <property type="match status" value="1"/>
</dbReference>
<dbReference type="PROSITE" id="PS51257">
    <property type="entry name" value="PROKAR_LIPOPROTEIN"/>
    <property type="match status" value="1"/>
</dbReference>
<accession>A0ABY8NGM6</accession>
<dbReference type="InterPro" id="IPR023374">
    <property type="entry name" value="AttH-like_dom_sf"/>
</dbReference>
<gene>
    <name evidence="2" type="ORF">PVT68_02590</name>
</gene>
<dbReference type="Pfam" id="PF17186">
    <property type="entry name" value="Lipocalin_9"/>
    <property type="match status" value="1"/>
</dbReference>
<keyword evidence="3" id="KW-1185">Reference proteome</keyword>
<protein>
    <submittedName>
        <fullName evidence="2">Lipocalin-like domain-containing protein</fullName>
    </submittedName>
</protein>
<reference evidence="2 3" key="1">
    <citation type="submission" date="2023-02" db="EMBL/GenBank/DDBJ databases">
        <title>Description and genomic characterization of Microbulbifer bruguierae sp. nov., isolated from the sediment of mangrove plant Bruguiera sexangula.</title>
        <authorList>
            <person name="Long M."/>
        </authorList>
    </citation>
    <scope>NUCLEOTIDE SEQUENCE [LARGE SCALE GENOMIC DNA]</scope>
    <source>
        <strain evidence="2 3">H12</strain>
    </source>
</reference>